<keyword evidence="2" id="KW-0004">4Fe-4S</keyword>
<evidence type="ECO:0000256" key="6">
    <source>
        <dbReference type="ARBA" id="ARBA00023014"/>
    </source>
</evidence>
<organism evidence="8 9">
    <name type="scientific">Dehalogenimonas alkenigignens</name>
    <dbReference type="NCBI Taxonomy" id="1217799"/>
    <lineage>
        <taxon>Bacteria</taxon>
        <taxon>Bacillati</taxon>
        <taxon>Chloroflexota</taxon>
        <taxon>Dehalococcoidia</taxon>
        <taxon>Dehalococcoidales</taxon>
        <taxon>Dehalococcoidaceae</taxon>
        <taxon>Dehalogenimonas</taxon>
    </lineage>
</organism>
<evidence type="ECO:0000256" key="2">
    <source>
        <dbReference type="ARBA" id="ARBA00022485"/>
    </source>
</evidence>
<protein>
    <submittedName>
        <fullName evidence="8">Pyruvate-formate lyase-activating enzyme</fullName>
    </submittedName>
</protein>
<keyword evidence="6" id="KW-0411">Iron-sulfur</keyword>
<keyword evidence="4" id="KW-0479">Metal-binding</keyword>
<dbReference type="SFLD" id="SFLDS00029">
    <property type="entry name" value="Radical_SAM"/>
    <property type="match status" value="1"/>
</dbReference>
<gene>
    <name evidence="8" type="ORF">DEALK_00170</name>
</gene>
<feature type="domain" description="Radical SAM core" evidence="7">
    <location>
        <begin position="21"/>
        <end position="174"/>
    </location>
</feature>
<reference evidence="8 9" key="1">
    <citation type="submission" date="2015-06" db="EMBL/GenBank/DDBJ databases">
        <title>Genome sequence of the organohalide-respiring Dehalogenimonas alkenigignens type strain (IP3-3T).</title>
        <authorList>
            <person name="Key T.A."/>
            <person name="Richmond D.P."/>
            <person name="Bowman K.S."/>
            <person name="Cho Y.-J."/>
            <person name="Chun J."/>
            <person name="da Costa M.S."/>
            <person name="Rainey F.A."/>
            <person name="Moe W.M."/>
        </authorList>
    </citation>
    <scope>NUCLEOTIDE SEQUENCE [LARGE SCALE GENOMIC DNA]</scope>
    <source>
        <strain evidence="8 9">IP3-3</strain>
    </source>
</reference>
<evidence type="ECO:0000313" key="8">
    <source>
        <dbReference type="EMBL" id="KTB49106.1"/>
    </source>
</evidence>
<keyword evidence="8" id="KW-0670">Pyruvate</keyword>
<dbReference type="STRING" id="1217799.DEALK_00170"/>
<keyword evidence="9" id="KW-1185">Reference proteome</keyword>
<evidence type="ECO:0000259" key="7">
    <source>
        <dbReference type="Pfam" id="PF04055"/>
    </source>
</evidence>
<dbReference type="InterPro" id="IPR034457">
    <property type="entry name" value="Organic_radical-activating"/>
</dbReference>
<evidence type="ECO:0000256" key="1">
    <source>
        <dbReference type="ARBA" id="ARBA00001966"/>
    </source>
</evidence>
<proteinExistence type="predicted"/>
<dbReference type="Gene3D" id="3.20.20.70">
    <property type="entry name" value="Aldolase class I"/>
    <property type="match status" value="1"/>
</dbReference>
<dbReference type="GO" id="GO:0016829">
    <property type="term" value="F:lyase activity"/>
    <property type="evidence" value="ECO:0007669"/>
    <property type="project" value="UniProtKB-KW"/>
</dbReference>
<comment type="cofactor">
    <cofactor evidence="1">
        <name>[4Fe-4S] cluster</name>
        <dbReference type="ChEBI" id="CHEBI:49883"/>
    </cofactor>
</comment>
<dbReference type="GO" id="GO:0051539">
    <property type="term" value="F:4 iron, 4 sulfur cluster binding"/>
    <property type="evidence" value="ECO:0007669"/>
    <property type="project" value="UniProtKB-KW"/>
</dbReference>
<dbReference type="CDD" id="cd01335">
    <property type="entry name" value="Radical_SAM"/>
    <property type="match status" value="1"/>
</dbReference>
<dbReference type="InterPro" id="IPR013785">
    <property type="entry name" value="Aldolase_TIM"/>
</dbReference>
<evidence type="ECO:0000256" key="5">
    <source>
        <dbReference type="ARBA" id="ARBA00023004"/>
    </source>
</evidence>
<dbReference type="GO" id="GO:0046872">
    <property type="term" value="F:metal ion binding"/>
    <property type="evidence" value="ECO:0007669"/>
    <property type="project" value="UniProtKB-KW"/>
</dbReference>
<keyword evidence="3" id="KW-0949">S-adenosyl-L-methionine</keyword>
<dbReference type="OrthoDB" id="157380at2"/>
<dbReference type="SUPFAM" id="SSF102114">
    <property type="entry name" value="Radical SAM enzymes"/>
    <property type="match status" value="1"/>
</dbReference>
<dbReference type="EMBL" id="LFDV01000001">
    <property type="protein sequence ID" value="KTB49106.1"/>
    <property type="molecule type" value="Genomic_DNA"/>
</dbReference>
<dbReference type="Proteomes" id="UP000053947">
    <property type="component" value="Unassembled WGS sequence"/>
</dbReference>
<evidence type="ECO:0000256" key="3">
    <source>
        <dbReference type="ARBA" id="ARBA00022691"/>
    </source>
</evidence>
<keyword evidence="8" id="KW-0456">Lyase</keyword>
<dbReference type="RefSeq" id="WP_058437538.1">
    <property type="nucleotide sequence ID" value="NZ_KQ758903.1"/>
</dbReference>
<accession>A0A0W0GKN8</accession>
<keyword evidence="5" id="KW-0408">Iron</keyword>
<dbReference type="InterPro" id="IPR058240">
    <property type="entry name" value="rSAM_sf"/>
</dbReference>
<evidence type="ECO:0000313" key="9">
    <source>
        <dbReference type="Proteomes" id="UP000053947"/>
    </source>
</evidence>
<dbReference type="PANTHER" id="PTHR30352:SF5">
    <property type="entry name" value="PYRUVATE FORMATE-LYASE 1-ACTIVATING ENZYME"/>
    <property type="match status" value="1"/>
</dbReference>
<dbReference type="InterPro" id="IPR007197">
    <property type="entry name" value="rSAM"/>
</dbReference>
<dbReference type="PANTHER" id="PTHR30352">
    <property type="entry name" value="PYRUVATE FORMATE-LYASE-ACTIVATING ENZYME"/>
    <property type="match status" value="1"/>
</dbReference>
<name>A0A0W0GKN8_9CHLR</name>
<comment type="caution">
    <text evidence="8">The sequence shown here is derived from an EMBL/GenBank/DDBJ whole genome shotgun (WGS) entry which is preliminary data.</text>
</comment>
<sequence>MNVYHITYEPSFRILDLHFWGCNLHCLGCYKNFEIHDLGLNENAVEQLSHAAPAEPPTHFFTLAEVLHKTQGLDPKYTIFMGQEAIMDPELPALAASLHERDHSQQILLTNGLKVGDLKDIDEVVFSFKTYFKAAHKRYTGQTNETIMTNFKHIFDNGKKLQAEIAYIPGIVEEPDIKQLAKFIAGIDKNILFRVTSYFAVPKAPWHSATREQVENAARMAKLYLNNVTTVTSEEKSGQWKPVVVS</sequence>
<dbReference type="AlphaFoldDB" id="A0A0W0GKN8"/>
<dbReference type="Pfam" id="PF04055">
    <property type="entry name" value="Radical_SAM"/>
    <property type="match status" value="1"/>
</dbReference>
<evidence type="ECO:0000256" key="4">
    <source>
        <dbReference type="ARBA" id="ARBA00022723"/>
    </source>
</evidence>